<evidence type="ECO:0000256" key="1">
    <source>
        <dbReference type="SAM" id="MobiDB-lite"/>
    </source>
</evidence>
<feature type="region of interest" description="Disordered" evidence="1">
    <location>
        <begin position="1"/>
        <end position="20"/>
    </location>
</feature>
<keyword evidence="3" id="KW-1185">Reference proteome</keyword>
<accession>A0A0B0PS67</accession>
<feature type="compositionally biased region" description="Polar residues" evidence="1">
    <location>
        <begin position="10"/>
        <end position="20"/>
    </location>
</feature>
<organism evidence="2 3">
    <name type="scientific">Gossypium arboreum</name>
    <name type="common">Tree cotton</name>
    <name type="synonym">Gossypium nanking</name>
    <dbReference type="NCBI Taxonomy" id="29729"/>
    <lineage>
        <taxon>Eukaryota</taxon>
        <taxon>Viridiplantae</taxon>
        <taxon>Streptophyta</taxon>
        <taxon>Embryophyta</taxon>
        <taxon>Tracheophyta</taxon>
        <taxon>Spermatophyta</taxon>
        <taxon>Magnoliopsida</taxon>
        <taxon>eudicotyledons</taxon>
        <taxon>Gunneridae</taxon>
        <taxon>Pentapetalae</taxon>
        <taxon>rosids</taxon>
        <taxon>malvids</taxon>
        <taxon>Malvales</taxon>
        <taxon>Malvaceae</taxon>
        <taxon>Malvoideae</taxon>
        <taxon>Gossypium</taxon>
    </lineage>
</organism>
<proteinExistence type="predicted"/>
<gene>
    <name evidence="2" type="ORF">F383_35484</name>
</gene>
<protein>
    <submittedName>
        <fullName evidence="2">Uncharacterized protein</fullName>
    </submittedName>
</protein>
<reference evidence="3" key="1">
    <citation type="submission" date="2014-09" db="EMBL/GenBank/DDBJ databases">
        <authorList>
            <person name="Mudge J."/>
            <person name="Ramaraj T."/>
            <person name="Lindquist I.E."/>
            <person name="Bharti A.K."/>
            <person name="Sundararajan A."/>
            <person name="Cameron C.T."/>
            <person name="Woodward J.E."/>
            <person name="May G.D."/>
            <person name="Brubaker C."/>
            <person name="Broadhvest J."/>
            <person name="Wilkins T.A."/>
        </authorList>
    </citation>
    <scope>NUCLEOTIDE SEQUENCE</scope>
    <source>
        <strain evidence="3">cv. AKA8401</strain>
    </source>
</reference>
<evidence type="ECO:0000313" key="2">
    <source>
        <dbReference type="EMBL" id="KHG29283.1"/>
    </source>
</evidence>
<name>A0A0B0PS67_GOSAR</name>
<dbReference type="Proteomes" id="UP000032142">
    <property type="component" value="Unassembled WGS sequence"/>
</dbReference>
<evidence type="ECO:0000313" key="3">
    <source>
        <dbReference type="Proteomes" id="UP000032142"/>
    </source>
</evidence>
<dbReference type="AlphaFoldDB" id="A0A0B0PS67"/>
<sequence length="20" mass="2299">MSIYPATGRTYRTSTQNHIT</sequence>
<dbReference type="EMBL" id="KN448883">
    <property type="protein sequence ID" value="KHG29283.1"/>
    <property type="molecule type" value="Genomic_DNA"/>
</dbReference>